<dbReference type="GO" id="GO:0003824">
    <property type="term" value="F:catalytic activity"/>
    <property type="evidence" value="ECO:0007669"/>
    <property type="project" value="InterPro"/>
</dbReference>
<dbReference type="PANTHER" id="PTHR43787">
    <property type="entry name" value="FEMO COFACTOR BIOSYNTHESIS PROTEIN NIFB-RELATED"/>
    <property type="match status" value="1"/>
</dbReference>
<dbReference type="InterPro" id="IPR058240">
    <property type="entry name" value="rSAM_sf"/>
</dbReference>
<dbReference type="Proteomes" id="UP000326678">
    <property type="component" value="Chromosome Gxm2"/>
</dbReference>
<dbReference type="KEGG" id="nsh:GXM_07691"/>
<evidence type="ECO:0000259" key="7">
    <source>
        <dbReference type="Pfam" id="PF04055"/>
    </source>
</evidence>
<dbReference type="InterPro" id="IPR040084">
    <property type="entry name" value="GTPase_Obg"/>
</dbReference>
<evidence type="ECO:0000256" key="1">
    <source>
        <dbReference type="ARBA" id="ARBA00001966"/>
    </source>
</evidence>
<dbReference type="GO" id="GO:0051539">
    <property type="term" value="F:4 iron, 4 sulfur cluster binding"/>
    <property type="evidence" value="ECO:0007669"/>
    <property type="project" value="UniProtKB-KW"/>
</dbReference>
<feature type="domain" description="Radical SAM core" evidence="7">
    <location>
        <begin position="46"/>
        <end position="153"/>
    </location>
</feature>
<evidence type="ECO:0000313" key="8">
    <source>
        <dbReference type="EMBL" id="QFS50197.1"/>
    </source>
</evidence>
<keyword evidence="3" id="KW-0949">S-adenosyl-L-methionine</keyword>
<dbReference type="Gene3D" id="3.20.20.70">
    <property type="entry name" value="Aldolase class I"/>
    <property type="match status" value="1"/>
</dbReference>
<keyword evidence="6" id="KW-0411">Iron-sulfur</keyword>
<dbReference type="EMBL" id="CP045227">
    <property type="protein sequence ID" value="QFS50197.1"/>
    <property type="molecule type" value="Genomic_DNA"/>
</dbReference>
<dbReference type="InterPro" id="IPR007197">
    <property type="entry name" value="rSAM"/>
</dbReference>
<gene>
    <name evidence="8" type="ORF">GXM_07691</name>
</gene>
<keyword evidence="9" id="KW-1185">Reference proteome</keyword>
<organism evidence="8 9">
    <name type="scientific">Nostoc sphaeroides CCNUC1</name>
    <dbReference type="NCBI Taxonomy" id="2653204"/>
    <lineage>
        <taxon>Bacteria</taxon>
        <taxon>Bacillati</taxon>
        <taxon>Cyanobacteriota</taxon>
        <taxon>Cyanophyceae</taxon>
        <taxon>Nostocales</taxon>
        <taxon>Nostocaceae</taxon>
        <taxon>Nostoc</taxon>
    </lineage>
</organism>
<keyword evidence="5" id="KW-0408">Iron</keyword>
<dbReference type="SUPFAM" id="SSF102114">
    <property type="entry name" value="Radical SAM enzymes"/>
    <property type="match status" value="1"/>
</dbReference>
<evidence type="ECO:0000256" key="3">
    <source>
        <dbReference type="ARBA" id="ARBA00022691"/>
    </source>
</evidence>
<dbReference type="Pfam" id="PF04055">
    <property type="entry name" value="Radical_SAM"/>
    <property type="match status" value="1"/>
</dbReference>
<evidence type="ECO:0000313" key="9">
    <source>
        <dbReference type="Proteomes" id="UP000326678"/>
    </source>
</evidence>
<comment type="cofactor">
    <cofactor evidence="1">
        <name>[4Fe-4S] cluster</name>
        <dbReference type="ChEBI" id="CHEBI:49883"/>
    </cofactor>
</comment>
<keyword evidence="2" id="KW-0004">4Fe-4S</keyword>
<dbReference type="GO" id="GO:0046872">
    <property type="term" value="F:metal ion binding"/>
    <property type="evidence" value="ECO:0007669"/>
    <property type="project" value="UniProtKB-KW"/>
</dbReference>
<accession>A0A5P8WBN6</accession>
<reference evidence="8 9" key="1">
    <citation type="submission" date="2019-10" db="EMBL/GenBank/DDBJ databases">
        <title>Genomic and transcriptomic insights into the perfect genentic adaptation of a filamentous nitrogen-fixing cyanobacterium to rice fields.</title>
        <authorList>
            <person name="Chen Z."/>
        </authorList>
    </citation>
    <scope>NUCLEOTIDE SEQUENCE [LARGE SCALE GENOMIC DNA]</scope>
    <source>
        <strain evidence="8">CCNUC1</strain>
    </source>
</reference>
<dbReference type="RefSeq" id="WP_152591298.1">
    <property type="nucleotide sequence ID" value="NZ_CP045227.1"/>
</dbReference>
<evidence type="ECO:0000256" key="6">
    <source>
        <dbReference type="ARBA" id="ARBA00023014"/>
    </source>
</evidence>
<dbReference type="AlphaFoldDB" id="A0A5P8WBN6"/>
<evidence type="ECO:0000256" key="2">
    <source>
        <dbReference type="ARBA" id="ARBA00022485"/>
    </source>
</evidence>
<evidence type="ECO:0000256" key="4">
    <source>
        <dbReference type="ARBA" id="ARBA00022723"/>
    </source>
</evidence>
<proteinExistence type="predicted"/>
<dbReference type="InterPro" id="IPR013785">
    <property type="entry name" value="Aldolase_TIM"/>
</dbReference>
<sequence length="277" mass="31118">MNNQILQQQLDSIVATSTPFKAVYGPVQSWRFGRSLGIDPIGSVSTCSFNCVYCQLGKIEYQSLHRRIFVPTQQIHQELQSFTPSDIDCVTLSGSGEPTLALNLAEILITAKAFTNKTIAVLTNGSLLLDASVREALAIADLVAVKFDAVSIRQFHLVNRSLSDLDLMNLWAGILEFRRMYTGRLAIQTMLLTEWHDREQEIYISLMQTLCPDEIQLNTPTRPKPLTHLLEARGNHLPENSDLGRSLKYVSVDLLQSFANRIQSTLEIPVRYPQVTE</sequence>
<protein>
    <submittedName>
        <fullName evidence="8">Radical SAM protein</fullName>
    </submittedName>
</protein>
<evidence type="ECO:0000256" key="5">
    <source>
        <dbReference type="ARBA" id="ARBA00023004"/>
    </source>
</evidence>
<dbReference type="PANTHER" id="PTHR43787:SF11">
    <property type="entry name" value="UPF0026 PROTEIN SLR1464"/>
    <property type="match status" value="1"/>
</dbReference>
<dbReference type="SFLD" id="SFLDS00029">
    <property type="entry name" value="Radical_SAM"/>
    <property type="match status" value="1"/>
</dbReference>
<dbReference type="CDD" id="cd01335">
    <property type="entry name" value="Radical_SAM"/>
    <property type="match status" value="1"/>
</dbReference>
<name>A0A5P8WBN6_9NOSO</name>
<keyword evidence="4" id="KW-0479">Metal-binding</keyword>
<dbReference type="SFLD" id="SFLDG01083">
    <property type="entry name" value="Uncharacterised_Radical_SAM_Su"/>
    <property type="match status" value="1"/>
</dbReference>